<dbReference type="Proteomes" id="UP000051322">
    <property type="component" value="Unassembled WGS sequence"/>
</dbReference>
<reference evidence="1 2" key="1">
    <citation type="submission" date="2015-10" db="EMBL/GenBank/DDBJ databases">
        <title>The utility of whole genome sequencing in characterizing Acinetobacter epidemiology and analyzing hospital outbreaks.</title>
        <authorList>
            <person name="Ozer E.A."/>
            <person name="Fitzpatrick M.A."/>
            <person name="Hauser A.R."/>
        </authorList>
    </citation>
    <scope>NUCLEOTIDE SEQUENCE [LARGE SCALE GENOMIC DNA]</scope>
    <source>
        <strain evidence="1 2">ABBL059</strain>
    </source>
</reference>
<proteinExistence type="predicted"/>
<accession>A0AB73FCF9</accession>
<dbReference type="AlphaFoldDB" id="A0AB73FCF9"/>
<gene>
    <name evidence="1" type="ORF">APD06_05070</name>
</gene>
<dbReference type="Gene3D" id="3.10.150.10">
    <property type="entry name" value="DNA Polymerase III, subunit A, domain 2"/>
    <property type="match status" value="1"/>
</dbReference>
<comment type="caution">
    <text evidence="1">The sequence shown here is derived from an EMBL/GenBank/DDBJ whole genome shotgun (WGS) entry which is preliminary data.</text>
</comment>
<name>A0AB73FCF9_ACIBA</name>
<dbReference type="EMBL" id="LLFE01000093">
    <property type="protein sequence ID" value="KQD16600.1"/>
    <property type="molecule type" value="Genomic_DNA"/>
</dbReference>
<evidence type="ECO:0000313" key="2">
    <source>
        <dbReference type="Proteomes" id="UP000051322"/>
    </source>
</evidence>
<protein>
    <submittedName>
        <fullName evidence="1">Uncharacterized protein</fullName>
    </submittedName>
</protein>
<dbReference type="RefSeq" id="WP_057692715.1">
    <property type="nucleotide sequence ID" value="NZ_LLFE01000093.1"/>
</dbReference>
<dbReference type="InterPro" id="IPR046938">
    <property type="entry name" value="DNA_clamp_sf"/>
</dbReference>
<evidence type="ECO:0000313" key="1">
    <source>
        <dbReference type="EMBL" id="KQD16600.1"/>
    </source>
</evidence>
<sequence length="192" mass="21662">MENIKIEIPMQVLDAATICTAIKDIRFYLNGVAINKGHVVSTDGHRTFACKIDGLNEEINFIIPTEAVKAFIKKVPSKNRKGHCTIVIDRSTQHGKISNFPLQVHELFIPIDGKFPDWQRIYPKEVPFEYQGRYPTFNWSYLADFQKIHKALGGNGINVLLRPQSANQAALVDFDGTLFDQHAKGVVMPLRA</sequence>
<organism evidence="1 2">
    <name type="scientific">Acinetobacter baumannii</name>
    <dbReference type="NCBI Taxonomy" id="470"/>
    <lineage>
        <taxon>Bacteria</taxon>
        <taxon>Pseudomonadati</taxon>
        <taxon>Pseudomonadota</taxon>
        <taxon>Gammaproteobacteria</taxon>
        <taxon>Moraxellales</taxon>
        <taxon>Moraxellaceae</taxon>
        <taxon>Acinetobacter</taxon>
        <taxon>Acinetobacter calcoaceticus/baumannii complex</taxon>
    </lineage>
</organism>
<dbReference type="SUPFAM" id="SSF55979">
    <property type="entry name" value="DNA clamp"/>
    <property type="match status" value="1"/>
</dbReference>